<gene>
    <name evidence="1" type="ORF">CRE_08325</name>
</gene>
<accession>E3MPE8</accession>
<dbReference type="Proteomes" id="UP000008281">
    <property type="component" value="Unassembled WGS sequence"/>
</dbReference>
<protein>
    <submittedName>
        <fullName evidence="1">Uncharacterized protein</fullName>
    </submittedName>
</protein>
<keyword evidence="2" id="KW-1185">Reference proteome</keyword>
<dbReference type="EMBL" id="DS268463">
    <property type="protein sequence ID" value="EFP06560.1"/>
    <property type="molecule type" value="Genomic_DNA"/>
</dbReference>
<dbReference type="AlphaFoldDB" id="E3MPE8"/>
<evidence type="ECO:0000313" key="1">
    <source>
        <dbReference type="EMBL" id="EFP06560.1"/>
    </source>
</evidence>
<evidence type="ECO:0000313" key="2">
    <source>
        <dbReference type="Proteomes" id="UP000008281"/>
    </source>
</evidence>
<dbReference type="HOGENOM" id="CLU_1724034_0_0_1"/>
<name>E3MPE8_CAERE</name>
<organism evidence="2">
    <name type="scientific">Caenorhabditis remanei</name>
    <name type="common">Caenorhabditis vulgaris</name>
    <dbReference type="NCBI Taxonomy" id="31234"/>
    <lineage>
        <taxon>Eukaryota</taxon>
        <taxon>Metazoa</taxon>
        <taxon>Ecdysozoa</taxon>
        <taxon>Nematoda</taxon>
        <taxon>Chromadorea</taxon>
        <taxon>Rhabditida</taxon>
        <taxon>Rhabditina</taxon>
        <taxon>Rhabditomorpha</taxon>
        <taxon>Rhabditoidea</taxon>
        <taxon>Rhabditidae</taxon>
        <taxon>Peloderinae</taxon>
        <taxon>Caenorhabditis</taxon>
    </lineage>
</organism>
<sequence>MWRTARVCWKLICSKDYEEHPTYPAARVFIHFSCNIVAIGNPSDLQTSGIPVKANPEDNTRSTKLTVPDTSAYNILFAVNAFLDDLCKVQSALNSLAKEFEKTLEKKEMEQKEKKVPYNTFFDHLELVYKLGVELEMDSKDNGKMLLQILNY</sequence>
<proteinExistence type="predicted"/>
<reference evidence="1" key="1">
    <citation type="submission" date="2007-07" db="EMBL/GenBank/DDBJ databases">
        <title>PCAP assembly of the Caenorhabditis remanei genome.</title>
        <authorList>
            <consortium name="The Caenorhabditis remanei Sequencing Consortium"/>
            <person name="Wilson R.K."/>
        </authorList>
    </citation>
    <scope>NUCLEOTIDE SEQUENCE [LARGE SCALE GENOMIC DNA]</scope>
    <source>
        <strain evidence="1">PB4641</strain>
    </source>
</reference>